<dbReference type="RefSeq" id="WP_235703112.1">
    <property type="nucleotide sequence ID" value="NZ_JAKGBZ010000005.1"/>
</dbReference>
<organism evidence="1 2">
    <name type="scientific">Acidiphilium iwatense</name>
    <dbReference type="NCBI Taxonomy" id="768198"/>
    <lineage>
        <taxon>Bacteria</taxon>
        <taxon>Pseudomonadati</taxon>
        <taxon>Pseudomonadota</taxon>
        <taxon>Alphaproteobacteria</taxon>
        <taxon>Acetobacterales</taxon>
        <taxon>Acidocellaceae</taxon>
        <taxon>Acidiphilium</taxon>
    </lineage>
</organism>
<dbReference type="Pfam" id="PF06620">
    <property type="entry name" value="DUF1150"/>
    <property type="match status" value="1"/>
</dbReference>
<dbReference type="EMBL" id="JAKGBZ010000005">
    <property type="protein sequence ID" value="MCF3945879.1"/>
    <property type="molecule type" value="Genomic_DNA"/>
</dbReference>
<dbReference type="InterPro" id="IPR009531">
    <property type="entry name" value="DUF1150"/>
</dbReference>
<sequence length="85" mass="9099">MNIKTHDGSTEAFPFRAFFDPHNMTEAQLAELGLEQIAYVRPIMTQNGPAFGVFAANGTPIAIASDGNLARAAIVQNEMAPVSVH</sequence>
<evidence type="ECO:0000313" key="2">
    <source>
        <dbReference type="Proteomes" id="UP001521209"/>
    </source>
</evidence>
<accession>A0ABS9DT79</accession>
<reference evidence="1 2" key="1">
    <citation type="submission" date="2022-01" db="EMBL/GenBank/DDBJ databases">
        <authorList>
            <person name="Won M."/>
            <person name="Kim S.-J."/>
            <person name="Kwon S.-W."/>
        </authorList>
    </citation>
    <scope>NUCLEOTIDE SEQUENCE [LARGE SCALE GENOMIC DNA]</scope>
    <source>
        <strain evidence="1 2">KCTC 23505</strain>
    </source>
</reference>
<dbReference type="Proteomes" id="UP001521209">
    <property type="component" value="Unassembled WGS sequence"/>
</dbReference>
<protein>
    <submittedName>
        <fullName evidence="1">DUF1150 domain-containing protein</fullName>
    </submittedName>
</protein>
<gene>
    <name evidence="1" type="ORF">L2A60_04165</name>
</gene>
<keyword evidence="2" id="KW-1185">Reference proteome</keyword>
<name>A0ABS9DT79_9PROT</name>
<proteinExistence type="predicted"/>
<comment type="caution">
    <text evidence="1">The sequence shown here is derived from an EMBL/GenBank/DDBJ whole genome shotgun (WGS) entry which is preliminary data.</text>
</comment>
<evidence type="ECO:0000313" key="1">
    <source>
        <dbReference type="EMBL" id="MCF3945879.1"/>
    </source>
</evidence>